<dbReference type="Proteomes" id="UP000054988">
    <property type="component" value="Unassembled WGS sequence"/>
</dbReference>
<accession>A0A0W0GDV0</accession>
<protein>
    <submittedName>
        <fullName evidence="3">Uncharacterized protein</fullName>
    </submittedName>
</protein>
<comment type="caution">
    <text evidence="3">The sequence shown here is derived from an EMBL/GenBank/DDBJ whole genome shotgun (WGS) entry which is preliminary data.</text>
</comment>
<keyword evidence="2" id="KW-1133">Transmembrane helix</keyword>
<keyword evidence="2" id="KW-0812">Transmembrane</keyword>
<evidence type="ECO:0000313" key="4">
    <source>
        <dbReference type="Proteomes" id="UP000054988"/>
    </source>
</evidence>
<dbReference type="AlphaFoldDB" id="A0A0W0GDV0"/>
<feature type="compositionally biased region" description="Basic and acidic residues" evidence="1">
    <location>
        <begin position="113"/>
        <end position="127"/>
    </location>
</feature>
<feature type="transmembrane region" description="Helical" evidence="2">
    <location>
        <begin position="74"/>
        <end position="93"/>
    </location>
</feature>
<gene>
    <name evidence="3" type="ORF">WG66_709</name>
</gene>
<keyword evidence="2" id="KW-0472">Membrane</keyword>
<dbReference type="EMBL" id="LATX01000271">
    <property type="protein sequence ID" value="KTB46708.1"/>
    <property type="molecule type" value="Genomic_DNA"/>
</dbReference>
<evidence type="ECO:0000313" key="3">
    <source>
        <dbReference type="EMBL" id="KTB46708.1"/>
    </source>
</evidence>
<sequence length="162" mass="18552">MLSSSTANAAFSLVFYLAIPAFLFFYLIQPWSRKFKIYVFVAYFVCVLGRFAAPIFVFNILRWVVMQIIRGCKALAWFGFYLTFFMTGMQFVLKGFWGAVEFLEGLAKAMDEQKEEERMKEEAEKRGARARAADPGATSEGEAAGDTPKKHKENPKKSKRKR</sequence>
<feature type="transmembrane region" description="Helical" evidence="2">
    <location>
        <begin position="40"/>
        <end position="62"/>
    </location>
</feature>
<feature type="region of interest" description="Disordered" evidence="1">
    <location>
        <begin position="113"/>
        <end position="162"/>
    </location>
</feature>
<evidence type="ECO:0000256" key="1">
    <source>
        <dbReference type="SAM" id="MobiDB-lite"/>
    </source>
</evidence>
<organism evidence="3 4">
    <name type="scientific">Moniliophthora roreri</name>
    <name type="common">Frosty pod rot fungus</name>
    <name type="synonym">Monilia roreri</name>
    <dbReference type="NCBI Taxonomy" id="221103"/>
    <lineage>
        <taxon>Eukaryota</taxon>
        <taxon>Fungi</taxon>
        <taxon>Dikarya</taxon>
        <taxon>Basidiomycota</taxon>
        <taxon>Agaricomycotina</taxon>
        <taxon>Agaricomycetes</taxon>
        <taxon>Agaricomycetidae</taxon>
        <taxon>Agaricales</taxon>
        <taxon>Marasmiineae</taxon>
        <taxon>Marasmiaceae</taxon>
        <taxon>Moniliophthora</taxon>
    </lineage>
</organism>
<name>A0A0W0GDV0_MONRR</name>
<evidence type="ECO:0000256" key="2">
    <source>
        <dbReference type="SAM" id="Phobius"/>
    </source>
</evidence>
<feature type="transmembrane region" description="Helical" evidence="2">
    <location>
        <begin position="6"/>
        <end position="28"/>
    </location>
</feature>
<feature type="compositionally biased region" description="Basic residues" evidence="1">
    <location>
        <begin position="149"/>
        <end position="162"/>
    </location>
</feature>
<reference evidence="3 4" key="1">
    <citation type="submission" date="2015-12" db="EMBL/GenBank/DDBJ databases">
        <title>Draft genome sequence of Moniliophthora roreri, the causal agent of frosty pod rot of cacao.</title>
        <authorList>
            <person name="Aime M.C."/>
            <person name="Diaz-Valderrama J.R."/>
            <person name="Kijpornyongpan T."/>
            <person name="Phillips-Mora W."/>
        </authorList>
    </citation>
    <scope>NUCLEOTIDE SEQUENCE [LARGE SCALE GENOMIC DNA]</scope>
    <source>
        <strain evidence="3 4">MCA 2952</strain>
    </source>
</reference>
<proteinExistence type="predicted"/>